<feature type="transmembrane region" description="Helical" evidence="1">
    <location>
        <begin position="236"/>
        <end position="255"/>
    </location>
</feature>
<evidence type="ECO:0008006" key="4">
    <source>
        <dbReference type="Google" id="ProtNLM"/>
    </source>
</evidence>
<evidence type="ECO:0000256" key="1">
    <source>
        <dbReference type="SAM" id="Phobius"/>
    </source>
</evidence>
<dbReference type="PANTHER" id="PTHR34368">
    <property type="entry name" value="OS01G0962200 PROTEIN"/>
    <property type="match status" value="1"/>
</dbReference>
<feature type="transmembrane region" description="Helical" evidence="1">
    <location>
        <begin position="177"/>
        <end position="196"/>
    </location>
</feature>
<dbReference type="EMBL" id="CADIJM010000005">
    <property type="protein sequence ID" value="CAB3707157.1"/>
    <property type="molecule type" value="Genomic_DNA"/>
</dbReference>
<dbReference type="RefSeq" id="WP_175123808.1">
    <property type="nucleotide sequence ID" value="NZ_CADIJM010000005.1"/>
</dbReference>
<dbReference type="Proteomes" id="UP000494214">
    <property type="component" value="Unassembled WGS sequence"/>
</dbReference>
<dbReference type="PANTHER" id="PTHR34368:SF1">
    <property type="entry name" value="OS01G0962200 PROTEIN"/>
    <property type="match status" value="1"/>
</dbReference>
<feature type="transmembrane region" description="Helical" evidence="1">
    <location>
        <begin position="119"/>
        <end position="138"/>
    </location>
</feature>
<keyword evidence="3" id="KW-1185">Reference proteome</keyword>
<dbReference type="AlphaFoldDB" id="A0A6S7A165"/>
<feature type="transmembrane region" description="Helical" evidence="1">
    <location>
        <begin position="17"/>
        <end position="36"/>
    </location>
</feature>
<keyword evidence="1" id="KW-1133">Transmembrane helix</keyword>
<gene>
    <name evidence="2" type="ORF">LMG26690_02977</name>
</gene>
<protein>
    <recommendedName>
        <fullName evidence="4">Alkaline phytoceramidase</fullName>
    </recommendedName>
</protein>
<feature type="transmembrane region" description="Helical" evidence="1">
    <location>
        <begin position="92"/>
        <end position="113"/>
    </location>
</feature>
<feature type="transmembrane region" description="Helical" evidence="1">
    <location>
        <begin position="203"/>
        <end position="221"/>
    </location>
</feature>
<organism evidence="2 3">
    <name type="scientific">Achromobacter animicus</name>
    <dbReference type="NCBI Taxonomy" id="1389935"/>
    <lineage>
        <taxon>Bacteria</taxon>
        <taxon>Pseudomonadati</taxon>
        <taxon>Pseudomonadota</taxon>
        <taxon>Betaproteobacteria</taxon>
        <taxon>Burkholderiales</taxon>
        <taxon>Alcaligenaceae</taxon>
        <taxon>Achromobacter</taxon>
    </lineage>
</organism>
<accession>A0A6S7A165</accession>
<keyword evidence="1" id="KW-0812">Transmembrane</keyword>
<evidence type="ECO:0000313" key="2">
    <source>
        <dbReference type="EMBL" id="CAB3707157.1"/>
    </source>
</evidence>
<evidence type="ECO:0000313" key="3">
    <source>
        <dbReference type="Proteomes" id="UP000494214"/>
    </source>
</evidence>
<proteinExistence type="predicted"/>
<reference evidence="2 3" key="1">
    <citation type="submission" date="2020-04" db="EMBL/GenBank/DDBJ databases">
        <authorList>
            <person name="De Canck E."/>
        </authorList>
    </citation>
    <scope>NUCLEOTIDE SEQUENCE [LARGE SCALE GENOMIC DNA]</scope>
    <source>
        <strain evidence="2 3">LMG 26690</strain>
    </source>
</reference>
<feature type="transmembrane region" description="Helical" evidence="1">
    <location>
        <begin position="60"/>
        <end position="80"/>
    </location>
</feature>
<keyword evidence="1" id="KW-0472">Membrane</keyword>
<name>A0A6S7A165_9BURK</name>
<feature type="transmembrane region" description="Helical" evidence="1">
    <location>
        <begin position="147"/>
        <end position="165"/>
    </location>
</feature>
<sequence length="270" mass="30359">MSTRSAATMSSPRSRRVLPWTVVILVALGLVLYGPIPQLEHYHDFADKRSWLGIPNAGDVLSNLGFAVVGWYGLALVLHSRRHPSLDAIRPGYTVFFLALLLTAFGSGWYHLVPDNARLIWDRLPIALLCAGILSAVWRETVGDGRWVDVLWTALAVGSVAWWWYTDHTSTGDLRPYLFVQFMPLVLVPLLQWRNGTPMRERLYFGAAIGFYVLAKAAELLDHQIYDTFAFLSGHTLKHLFSMVAGLMVTLNFAHRKREADATVRPYPPA</sequence>